<dbReference type="OrthoDB" id="3046414at2759"/>
<dbReference type="STRING" id="154538.A0A1M2VBE1"/>
<evidence type="ECO:0000313" key="1">
    <source>
        <dbReference type="EMBL" id="OJT03890.1"/>
    </source>
</evidence>
<dbReference type="Proteomes" id="UP000184267">
    <property type="component" value="Unassembled WGS sequence"/>
</dbReference>
<name>A0A1M2VBE1_TRAPU</name>
<evidence type="ECO:0000313" key="3">
    <source>
        <dbReference type="EMBL" id="OJT07736.1"/>
    </source>
</evidence>
<gene>
    <name evidence="3" type="ORF">TRAPUB_1380</name>
    <name evidence="2" type="ORF">TRAPUB_4238</name>
    <name evidence="1" type="ORF">TRAPUB_5435</name>
</gene>
<accession>A0A1M2VBE1</accession>
<protein>
    <submittedName>
        <fullName evidence="2">Uncharacterized protein</fullName>
    </submittedName>
</protein>
<evidence type="ECO:0000313" key="4">
    <source>
        <dbReference type="Proteomes" id="UP000184267"/>
    </source>
</evidence>
<dbReference type="EMBL" id="MNAD01001499">
    <property type="protein sequence ID" value="OJT04990.1"/>
    <property type="molecule type" value="Genomic_DNA"/>
</dbReference>
<evidence type="ECO:0000313" key="2">
    <source>
        <dbReference type="EMBL" id="OJT04990.1"/>
    </source>
</evidence>
<dbReference type="EMBL" id="MNAD01001130">
    <property type="protein sequence ID" value="OJT07736.1"/>
    <property type="molecule type" value="Genomic_DNA"/>
</dbReference>
<reference evidence="2 4" key="1">
    <citation type="submission" date="2016-10" db="EMBL/GenBank/DDBJ databases">
        <title>Genome sequence of the basidiomycete white-rot fungus Trametes pubescens.</title>
        <authorList>
            <person name="Makela M.R."/>
            <person name="Granchi Z."/>
            <person name="Peng M."/>
            <person name="De Vries R.P."/>
            <person name="Grigoriev I."/>
            <person name="Riley R."/>
            <person name="Hilden K."/>
        </authorList>
    </citation>
    <scope>NUCLEOTIDE SEQUENCE [LARGE SCALE GENOMIC DNA]</scope>
    <source>
        <strain evidence="2 4">FBCC735</strain>
    </source>
</reference>
<dbReference type="AlphaFoldDB" id="A0A1M2VBE1"/>
<comment type="caution">
    <text evidence="2">The sequence shown here is derived from an EMBL/GenBank/DDBJ whole genome shotgun (WGS) entry which is preliminary data.</text>
</comment>
<keyword evidence="4" id="KW-1185">Reference proteome</keyword>
<organism evidence="2 4">
    <name type="scientific">Trametes pubescens</name>
    <name type="common">White-rot fungus</name>
    <dbReference type="NCBI Taxonomy" id="154538"/>
    <lineage>
        <taxon>Eukaryota</taxon>
        <taxon>Fungi</taxon>
        <taxon>Dikarya</taxon>
        <taxon>Basidiomycota</taxon>
        <taxon>Agaricomycotina</taxon>
        <taxon>Agaricomycetes</taxon>
        <taxon>Polyporales</taxon>
        <taxon>Polyporaceae</taxon>
        <taxon>Trametes</taxon>
    </lineage>
</organism>
<proteinExistence type="predicted"/>
<sequence length="371" mass="41731">MANSVAVTMPTPFERFLLGSTEAVVDKFFSTWTADSILRLRRLNSNFLLAVEAYTTRVWSVDQTFDRWFLDIDAFLDVLDECEGIIAGSEGQQHFARHEFRGKDLDVYVPSHGLLKMGRYLKGNGFHYQSSGGKHVLFDAAAVLFSAATIRDRDLAGREIFGSPSPNTYSAFNFYRNSENNIFRVLNMDGYRIQLIAVHGDPVQFLLYHFHSSKLSFEGYLSALTFSVTAGVMNYITGKYAVSLFPHHTFIRREMFLCQDTTRNAAAHQAWVVKYKGRGYTVIGPTDRITSTREIRAWERTVGDKFTWVLPHHRSGTSQDPLTQALLTIGVVIPGKLKIVIPPVRFEVLPARCGVAAAGAALRVGPPFIYR</sequence>
<dbReference type="EMBL" id="MNAD01001585">
    <property type="protein sequence ID" value="OJT03890.1"/>
    <property type="molecule type" value="Genomic_DNA"/>
</dbReference>